<evidence type="ECO:0000313" key="6">
    <source>
        <dbReference type="Proteomes" id="UP000663832"/>
    </source>
</evidence>
<protein>
    <recommendedName>
        <fullName evidence="2">VWFA domain-containing protein</fullName>
    </recommendedName>
</protein>
<evidence type="ECO:0000313" key="4">
    <source>
        <dbReference type="EMBL" id="CAF1138006.1"/>
    </source>
</evidence>
<dbReference type="EMBL" id="CAJNOM010000146">
    <property type="protein sequence ID" value="CAF1138006.1"/>
    <property type="molecule type" value="Genomic_DNA"/>
</dbReference>
<dbReference type="EMBL" id="CAJNOI010000044">
    <property type="protein sequence ID" value="CAF0926334.1"/>
    <property type="molecule type" value="Genomic_DNA"/>
</dbReference>
<dbReference type="EMBL" id="CAJNOM010000148">
    <property type="protein sequence ID" value="CAF1141206.1"/>
    <property type="molecule type" value="Genomic_DNA"/>
</dbReference>
<keyword evidence="6" id="KW-1185">Reference proteome</keyword>
<dbReference type="InterPro" id="IPR002035">
    <property type="entry name" value="VWF_A"/>
</dbReference>
<name>A0A814RU95_9BILA</name>
<organism evidence="4 6">
    <name type="scientific">Adineta steineri</name>
    <dbReference type="NCBI Taxonomy" id="433720"/>
    <lineage>
        <taxon>Eukaryota</taxon>
        <taxon>Metazoa</taxon>
        <taxon>Spiralia</taxon>
        <taxon>Gnathifera</taxon>
        <taxon>Rotifera</taxon>
        <taxon>Eurotatoria</taxon>
        <taxon>Bdelloidea</taxon>
        <taxon>Adinetida</taxon>
        <taxon>Adinetidae</taxon>
        <taxon>Adineta</taxon>
    </lineage>
</organism>
<dbReference type="AlphaFoldDB" id="A0A814RU95"/>
<gene>
    <name evidence="3" type="ORF">BJG266_LOCUS11824</name>
    <name evidence="4" type="ORF">QVE165_LOCUS22316</name>
    <name evidence="5" type="ORF">QVE165_LOCUS22490</name>
</gene>
<dbReference type="Gene3D" id="3.40.50.410">
    <property type="entry name" value="von Willebrand factor, type A domain"/>
    <property type="match status" value="1"/>
</dbReference>
<dbReference type="InterPro" id="IPR036465">
    <property type="entry name" value="vWFA_dom_sf"/>
</dbReference>
<dbReference type="Proteomes" id="UP000663832">
    <property type="component" value="Unassembled WGS sequence"/>
</dbReference>
<feature type="chain" id="PRO_5035685178" description="VWFA domain-containing protein" evidence="1">
    <location>
        <begin position="21"/>
        <end position="326"/>
    </location>
</feature>
<evidence type="ECO:0000259" key="2">
    <source>
        <dbReference type="PROSITE" id="PS50234"/>
    </source>
</evidence>
<evidence type="ECO:0000313" key="5">
    <source>
        <dbReference type="EMBL" id="CAF1141206.1"/>
    </source>
</evidence>
<dbReference type="CDD" id="cd01450">
    <property type="entry name" value="vWFA_subfamily_ECM"/>
    <property type="match status" value="1"/>
</dbReference>
<keyword evidence="1" id="KW-0732">Signal</keyword>
<evidence type="ECO:0000313" key="3">
    <source>
        <dbReference type="EMBL" id="CAF0926334.1"/>
    </source>
</evidence>
<dbReference type="PRINTS" id="PR00453">
    <property type="entry name" value="VWFADOMAIN"/>
</dbReference>
<dbReference type="SMART" id="SM00327">
    <property type="entry name" value="VWA"/>
    <property type="match status" value="1"/>
</dbReference>
<sequence>MLSITFLIISVFTFSGYVYGQNPKCEAFIDLTLIIDSSGSVPSNDFEQGKKALIDLVSRLNVGVQKAGVAIINYASTMELSAINDVYEFDRRELLQQVAALKQIGTNTATGDALDLAKNYCEARCRSAGQGIPRVFAIFTDGQSNEGLPAIPAAKALRSAPIEGTVFAVGIGNIGTVGKAELLDIAGDSDYVMNIDSYLDLARITNAITEKMCEFPAFVLPDTKIQSEMSANSSRYFKMNTLKKNAFFEIELNDREGQALIYTSTTNKNPSSYSSRSISRRAVNGTGKVYTTYVPANAKNFYFSIKGVAGKINKSDFIVRIRSLGF</sequence>
<dbReference type="PANTHER" id="PTHR24020:SF87">
    <property type="entry name" value="COLLAGEN ALPHA-1(VI) CHAIN-LIKE"/>
    <property type="match status" value="1"/>
</dbReference>
<dbReference type="Pfam" id="PF00092">
    <property type="entry name" value="VWA"/>
    <property type="match status" value="1"/>
</dbReference>
<proteinExistence type="predicted"/>
<dbReference type="Proteomes" id="UP000663877">
    <property type="component" value="Unassembled WGS sequence"/>
</dbReference>
<dbReference type="SUPFAM" id="SSF53300">
    <property type="entry name" value="vWA-like"/>
    <property type="match status" value="1"/>
</dbReference>
<evidence type="ECO:0000256" key="1">
    <source>
        <dbReference type="SAM" id="SignalP"/>
    </source>
</evidence>
<comment type="caution">
    <text evidence="4">The sequence shown here is derived from an EMBL/GenBank/DDBJ whole genome shotgun (WGS) entry which is preliminary data.</text>
</comment>
<feature type="domain" description="VWFA" evidence="2">
    <location>
        <begin position="30"/>
        <end position="208"/>
    </location>
</feature>
<dbReference type="PROSITE" id="PS50234">
    <property type="entry name" value="VWFA"/>
    <property type="match status" value="1"/>
</dbReference>
<dbReference type="InterPro" id="IPR050525">
    <property type="entry name" value="ECM_Assembly_Org"/>
</dbReference>
<dbReference type="PANTHER" id="PTHR24020">
    <property type="entry name" value="COLLAGEN ALPHA"/>
    <property type="match status" value="1"/>
</dbReference>
<accession>A0A814RU95</accession>
<reference evidence="4" key="1">
    <citation type="submission" date="2021-02" db="EMBL/GenBank/DDBJ databases">
        <authorList>
            <person name="Nowell W R."/>
        </authorList>
    </citation>
    <scope>NUCLEOTIDE SEQUENCE</scope>
</reference>
<dbReference type="OrthoDB" id="10256829at2759"/>
<feature type="signal peptide" evidence="1">
    <location>
        <begin position="1"/>
        <end position="20"/>
    </location>
</feature>